<feature type="transmembrane region" description="Helical" evidence="7">
    <location>
        <begin position="7"/>
        <end position="28"/>
    </location>
</feature>
<evidence type="ECO:0000256" key="6">
    <source>
        <dbReference type="ARBA" id="ARBA00023136"/>
    </source>
</evidence>
<keyword evidence="4 7" id="KW-1133">Transmembrane helix</keyword>
<evidence type="ECO:0000256" key="2">
    <source>
        <dbReference type="ARBA" id="ARBA00022448"/>
    </source>
</evidence>
<evidence type="ECO:0000256" key="3">
    <source>
        <dbReference type="ARBA" id="ARBA00022692"/>
    </source>
</evidence>
<comment type="caution">
    <text evidence="9">The sequence shown here is derived from an EMBL/GenBank/DDBJ whole genome shotgun (WGS) entry which is preliminary data.</text>
</comment>
<protein>
    <submittedName>
        <fullName evidence="9">Ferric reductase-like transmembrane domain-containing protein</fullName>
    </submittedName>
</protein>
<dbReference type="GO" id="GO:0016679">
    <property type="term" value="F:oxidoreductase activity, acting on diphenols and related substances as donors"/>
    <property type="evidence" value="ECO:0007669"/>
    <property type="project" value="TreeGrafter"/>
</dbReference>
<feature type="transmembrane region" description="Helical" evidence="7">
    <location>
        <begin position="148"/>
        <end position="166"/>
    </location>
</feature>
<evidence type="ECO:0000256" key="7">
    <source>
        <dbReference type="SAM" id="Phobius"/>
    </source>
</evidence>
<reference evidence="9" key="2">
    <citation type="submission" date="2021-05" db="EMBL/GenBank/DDBJ databases">
        <title>Protein family content uncovers lineage relationships and bacterial pathway maintenance mechanisms in DPANN archaea.</title>
        <authorList>
            <person name="Castelle C.J."/>
            <person name="Meheust R."/>
            <person name="Jaffe A.L."/>
            <person name="Seitz K."/>
            <person name="Gong X."/>
            <person name="Baker B.J."/>
            <person name="Banfield J.F."/>
        </authorList>
    </citation>
    <scope>NUCLEOTIDE SEQUENCE</scope>
    <source>
        <strain evidence="9">RIFCSPLOWO2_01_FULL_58_19</strain>
    </source>
</reference>
<keyword evidence="3 7" id="KW-0812">Transmembrane</keyword>
<dbReference type="Proteomes" id="UP000678237">
    <property type="component" value="Unassembled WGS sequence"/>
</dbReference>
<dbReference type="PANTHER" id="PTHR36964">
    <property type="entry name" value="PROTEIN-METHIONINE-SULFOXIDE REDUCTASE HEME-BINDING SUBUNIT MSRQ"/>
    <property type="match status" value="1"/>
</dbReference>
<dbReference type="InterPro" id="IPR022837">
    <property type="entry name" value="MsrQ-like"/>
</dbReference>
<dbReference type="Pfam" id="PF01794">
    <property type="entry name" value="Ferric_reduct"/>
    <property type="match status" value="1"/>
</dbReference>
<proteinExistence type="predicted"/>
<accession>A0A8T4LBN0</accession>
<keyword evidence="2" id="KW-0813">Transport</keyword>
<keyword evidence="6 7" id="KW-0472">Membrane</keyword>
<dbReference type="GO" id="GO:0005886">
    <property type="term" value="C:plasma membrane"/>
    <property type="evidence" value="ECO:0007669"/>
    <property type="project" value="TreeGrafter"/>
</dbReference>
<organism evidence="9 10">
    <name type="scientific">Candidatus Iainarchaeum sp</name>
    <dbReference type="NCBI Taxonomy" id="3101447"/>
    <lineage>
        <taxon>Archaea</taxon>
        <taxon>Candidatus Iainarchaeota</taxon>
        <taxon>Candidatus Iainarchaeia</taxon>
        <taxon>Candidatus Iainarchaeales</taxon>
        <taxon>Candidatus Iainarchaeaceae</taxon>
        <taxon>Candidatus Iainarchaeum</taxon>
    </lineage>
</organism>
<feature type="domain" description="Ferric oxidoreductase" evidence="8">
    <location>
        <begin position="46"/>
        <end position="156"/>
    </location>
</feature>
<dbReference type="AlphaFoldDB" id="A0A8T4LBN0"/>
<dbReference type="InterPro" id="IPR013130">
    <property type="entry name" value="Fe3_Rdtase_TM_dom"/>
</dbReference>
<sequence length="196" mass="21604">MRPDTKYYHYFFAALWLAVAFGVQYLVPEDPLKIVAFVSGYASIGLAIIVFAVCLSPLSRVLRHPFVTSLLANRRYIGLWGCAFAWTHVALAVAHLLGGDLGLIFQPDGFMLLLGLLALTIVTALALTSSDGMVRLLGGQNWKRLHSLVYVAVLLVAVHAFNIGKVVFATDWAKWALVGVVVLVALFKARHQFKFF</sequence>
<evidence type="ECO:0000256" key="5">
    <source>
        <dbReference type="ARBA" id="ARBA00023004"/>
    </source>
</evidence>
<comment type="subcellular location">
    <subcellularLocation>
        <location evidence="1">Membrane</location>
        <topology evidence="1">Multi-pass membrane protein</topology>
    </subcellularLocation>
</comment>
<dbReference type="GO" id="GO:0020037">
    <property type="term" value="F:heme binding"/>
    <property type="evidence" value="ECO:0007669"/>
    <property type="project" value="TreeGrafter"/>
</dbReference>
<feature type="transmembrane region" description="Helical" evidence="7">
    <location>
        <begin position="109"/>
        <end position="127"/>
    </location>
</feature>
<evidence type="ECO:0000313" key="9">
    <source>
        <dbReference type="EMBL" id="MBS3063362.1"/>
    </source>
</evidence>
<evidence type="ECO:0000256" key="4">
    <source>
        <dbReference type="ARBA" id="ARBA00022989"/>
    </source>
</evidence>
<dbReference type="PANTHER" id="PTHR36964:SF1">
    <property type="entry name" value="PROTEIN-METHIONINE-SULFOXIDE REDUCTASE HEME-BINDING SUBUNIT MSRQ"/>
    <property type="match status" value="1"/>
</dbReference>
<feature type="transmembrane region" description="Helical" evidence="7">
    <location>
        <begin position="34"/>
        <end position="55"/>
    </location>
</feature>
<evidence type="ECO:0000259" key="8">
    <source>
        <dbReference type="Pfam" id="PF01794"/>
    </source>
</evidence>
<feature type="transmembrane region" description="Helical" evidence="7">
    <location>
        <begin position="76"/>
        <end position="97"/>
    </location>
</feature>
<evidence type="ECO:0000313" key="10">
    <source>
        <dbReference type="Proteomes" id="UP000678237"/>
    </source>
</evidence>
<dbReference type="GO" id="GO:0010181">
    <property type="term" value="F:FMN binding"/>
    <property type="evidence" value="ECO:0007669"/>
    <property type="project" value="TreeGrafter"/>
</dbReference>
<keyword evidence="5" id="KW-0408">Iron</keyword>
<name>A0A8T4LBN0_9ARCH</name>
<gene>
    <name evidence="9" type="ORF">J4203_05820</name>
</gene>
<dbReference type="EMBL" id="JAGVWE010000005">
    <property type="protein sequence ID" value="MBS3063362.1"/>
    <property type="molecule type" value="Genomic_DNA"/>
</dbReference>
<evidence type="ECO:0000256" key="1">
    <source>
        <dbReference type="ARBA" id="ARBA00004141"/>
    </source>
</evidence>
<reference evidence="9" key="1">
    <citation type="submission" date="2021-03" db="EMBL/GenBank/DDBJ databases">
        <authorList>
            <person name="Jaffe A."/>
        </authorList>
    </citation>
    <scope>NUCLEOTIDE SEQUENCE</scope>
    <source>
        <strain evidence="9">RIFCSPLOWO2_01_FULL_58_19</strain>
    </source>
</reference>